<dbReference type="NCBIfam" id="TIGR01494">
    <property type="entry name" value="ATPase_P-type"/>
    <property type="match status" value="1"/>
</dbReference>
<dbReference type="PANTHER" id="PTHR24092">
    <property type="entry name" value="PROBABLE PHOSPHOLIPID-TRANSPORTING ATPASE"/>
    <property type="match status" value="1"/>
</dbReference>
<protein>
    <recommendedName>
        <fullName evidence="23">Phospholipid-transporting ATPase</fullName>
        <ecNumber evidence="23">7.6.2.1</ecNumber>
    </recommendedName>
</protein>
<feature type="binding site" evidence="21">
    <location>
        <position position="908"/>
    </location>
    <ligand>
        <name>ATP</name>
        <dbReference type="ChEBI" id="CHEBI:30616"/>
    </ligand>
</feature>
<keyword evidence="6 23" id="KW-0812">Transmembrane</keyword>
<feature type="compositionally biased region" description="Basic and acidic residues" evidence="25">
    <location>
        <begin position="1339"/>
        <end position="1349"/>
    </location>
</feature>
<dbReference type="GO" id="GO:0099040">
    <property type="term" value="P:ceramide translocation"/>
    <property type="evidence" value="ECO:0007669"/>
    <property type="project" value="UniProtKB-ARBA"/>
</dbReference>
<evidence type="ECO:0000256" key="13">
    <source>
        <dbReference type="ARBA" id="ARBA00023055"/>
    </source>
</evidence>
<evidence type="ECO:0000256" key="7">
    <source>
        <dbReference type="ARBA" id="ARBA00022723"/>
    </source>
</evidence>
<keyword evidence="29" id="KW-1185">Reference proteome</keyword>
<dbReference type="FunFam" id="3.40.50.1000:FF:000001">
    <property type="entry name" value="Phospholipid-transporting ATPase IC"/>
    <property type="match status" value="1"/>
</dbReference>
<feature type="binding site" evidence="22">
    <location>
        <position position="595"/>
    </location>
    <ligand>
        <name>Mg(2+)</name>
        <dbReference type="ChEBI" id="CHEBI:18420"/>
    </ligand>
</feature>
<dbReference type="PANTHER" id="PTHR24092:SF180">
    <property type="entry name" value="PHOSPHOLIPID-TRANSPORTING ATPASE DNF1-RELATED"/>
    <property type="match status" value="1"/>
</dbReference>
<feature type="domain" description="P-type ATPase N-terminal" evidence="26">
    <location>
        <begin position="84"/>
        <end position="136"/>
    </location>
</feature>
<dbReference type="Gene3D" id="2.70.150.10">
    <property type="entry name" value="Calcium-transporting ATPase, cytoplasmic transduction domain A"/>
    <property type="match status" value="1"/>
</dbReference>
<comment type="catalytic activity">
    <reaction evidence="19">
        <text>a 1,2-diacyl-sn-glycero-3-phosphocholine(out) + ATP + H2O = a 1,2-diacyl-sn-glycero-3-phosphocholine(in) + ADP + phosphate + H(+)</text>
        <dbReference type="Rhea" id="RHEA:38583"/>
        <dbReference type="ChEBI" id="CHEBI:15377"/>
        <dbReference type="ChEBI" id="CHEBI:15378"/>
        <dbReference type="ChEBI" id="CHEBI:30616"/>
        <dbReference type="ChEBI" id="CHEBI:43474"/>
        <dbReference type="ChEBI" id="CHEBI:57643"/>
        <dbReference type="ChEBI" id="CHEBI:456216"/>
    </reaction>
    <physiologicalReaction direction="left-to-right" evidence="19">
        <dbReference type="Rhea" id="RHEA:38584"/>
    </physiologicalReaction>
</comment>
<dbReference type="GO" id="GO:0140351">
    <property type="term" value="F:glycosylceramide flippase activity"/>
    <property type="evidence" value="ECO:0007669"/>
    <property type="project" value="UniProtKB-ARBA"/>
</dbReference>
<evidence type="ECO:0000259" key="27">
    <source>
        <dbReference type="Pfam" id="PF16212"/>
    </source>
</evidence>
<evidence type="ECO:0000256" key="24">
    <source>
        <dbReference type="SAM" id="Coils"/>
    </source>
</evidence>
<evidence type="ECO:0000256" key="25">
    <source>
        <dbReference type="SAM" id="MobiDB-lite"/>
    </source>
</evidence>
<comment type="cofactor">
    <cofactor evidence="1 22">
        <name>Mg(2+)</name>
        <dbReference type="ChEBI" id="CHEBI:18420"/>
    </cofactor>
</comment>
<evidence type="ECO:0000256" key="2">
    <source>
        <dbReference type="ARBA" id="ARBA00004651"/>
    </source>
</evidence>
<feature type="transmembrane region" description="Helical" evidence="23">
    <location>
        <begin position="1186"/>
        <end position="1207"/>
    </location>
</feature>
<feature type="binding site" evidence="21">
    <location>
        <position position="1050"/>
    </location>
    <ligand>
        <name>ATP</name>
        <dbReference type="ChEBI" id="CHEBI:30616"/>
    </ligand>
</feature>
<dbReference type="Pfam" id="PF16212">
    <property type="entry name" value="PhoLip_ATPase_C"/>
    <property type="match status" value="1"/>
</dbReference>
<feature type="binding site" evidence="21">
    <location>
        <position position="826"/>
    </location>
    <ligand>
        <name>ATP</name>
        <dbReference type="ChEBI" id="CHEBI:30616"/>
    </ligand>
</feature>
<dbReference type="GO" id="GO:0005524">
    <property type="term" value="F:ATP binding"/>
    <property type="evidence" value="ECO:0007669"/>
    <property type="project" value="UniProtKB-UniRule"/>
</dbReference>
<dbReference type="InterPro" id="IPR032631">
    <property type="entry name" value="P-type_ATPase_N"/>
</dbReference>
<dbReference type="Pfam" id="PF16209">
    <property type="entry name" value="PhoLip_ATPase_N"/>
    <property type="match status" value="1"/>
</dbReference>
<dbReference type="InterPro" id="IPR006539">
    <property type="entry name" value="P-type_ATPase_IV"/>
</dbReference>
<feature type="coiled-coil region" evidence="24">
    <location>
        <begin position="631"/>
        <end position="662"/>
    </location>
</feature>
<feature type="non-terminal residue" evidence="28">
    <location>
        <position position="1"/>
    </location>
</feature>
<feature type="binding site" evidence="22">
    <location>
        <position position="1046"/>
    </location>
    <ligand>
        <name>Mg(2+)</name>
        <dbReference type="ChEBI" id="CHEBI:18420"/>
    </ligand>
</feature>
<feature type="binding site" evidence="21">
    <location>
        <position position="593"/>
    </location>
    <ligand>
        <name>ATP</name>
        <dbReference type="ChEBI" id="CHEBI:30616"/>
    </ligand>
</feature>
<dbReference type="InParanoid" id="A0A2N3NAM5"/>
<feature type="region of interest" description="Disordered" evidence="25">
    <location>
        <begin position="1472"/>
        <end position="1498"/>
    </location>
</feature>
<dbReference type="InterPro" id="IPR023298">
    <property type="entry name" value="ATPase_P-typ_TM_dom_sf"/>
</dbReference>
<dbReference type="GO" id="GO:0090554">
    <property type="term" value="F:phosphatidylcholine floppase activity"/>
    <property type="evidence" value="ECO:0007669"/>
    <property type="project" value="RHEA"/>
</dbReference>
<evidence type="ECO:0000256" key="3">
    <source>
        <dbReference type="ARBA" id="ARBA00008109"/>
    </source>
</evidence>
<dbReference type="GO" id="GO:0070867">
    <property type="term" value="C:mating projection tip membrane"/>
    <property type="evidence" value="ECO:0007669"/>
    <property type="project" value="UniProtKB-ARBA"/>
</dbReference>
<feature type="binding site" evidence="21">
    <location>
        <position position="1020"/>
    </location>
    <ligand>
        <name>ATP</name>
        <dbReference type="ChEBI" id="CHEBI:30616"/>
    </ligand>
</feature>
<dbReference type="NCBIfam" id="TIGR01652">
    <property type="entry name" value="ATPase-Plipid"/>
    <property type="match status" value="1"/>
</dbReference>
<dbReference type="SUPFAM" id="SSF81653">
    <property type="entry name" value="Calcium ATPase, transduction domain A"/>
    <property type="match status" value="1"/>
</dbReference>
<evidence type="ECO:0000256" key="18">
    <source>
        <dbReference type="ARBA" id="ARBA00051303"/>
    </source>
</evidence>
<evidence type="ECO:0000256" key="20">
    <source>
        <dbReference type="PIRSR" id="PIRSR606539-1"/>
    </source>
</evidence>
<organism evidence="28 29">
    <name type="scientific">Lomentospora prolificans</name>
    <dbReference type="NCBI Taxonomy" id="41688"/>
    <lineage>
        <taxon>Eukaryota</taxon>
        <taxon>Fungi</taxon>
        <taxon>Dikarya</taxon>
        <taxon>Ascomycota</taxon>
        <taxon>Pezizomycotina</taxon>
        <taxon>Sordariomycetes</taxon>
        <taxon>Hypocreomycetidae</taxon>
        <taxon>Microascales</taxon>
        <taxon>Microascaceae</taxon>
        <taxon>Lomentospora</taxon>
    </lineage>
</organism>
<evidence type="ECO:0000256" key="15">
    <source>
        <dbReference type="ARBA" id="ARBA00034036"/>
    </source>
</evidence>
<feature type="binding site" evidence="21">
    <location>
        <position position="1049"/>
    </location>
    <ligand>
        <name>ATP</name>
        <dbReference type="ChEBI" id="CHEBI:30616"/>
    </ligand>
</feature>
<comment type="similarity">
    <text evidence="3 23">Belongs to the cation transport ATPase (P-type) (TC 3.A.3) family. Type IV subfamily.</text>
</comment>
<dbReference type="VEuPathDB" id="FungiDB:jhhlp_004105"/>
<dbReference type="STRING" id="41688.A0A2N3NAM5"/>
<evidence type="ECO:0000256" key="11">
    <source>
        <dbReference type="ARBA" id="ARBA00022967"/>
    </source>
</evidence>
<feature type="transmembrane region" description="Helical" evidence="23">
    <location>
        <begin position="1227"/>
        <end position="1245"/>
    </location>
</feature>
<dbReference type="GO" id="GO:0000287">
    <property type="term" value="F:magnesium ion binding"/>
    <property type="evidence" value="ECO:0007669"/>
    <property type="project" value="UniProtKB-UniRule"/>
</dbReference>
<evidence type="ECO:0000256" key="4">
    <source>
        <dbReference type="ARBA" id="ARBA00022448"/>
    </source>
</evidence>
<feature type="transmembrane region" description="Helical" evidence="23">
    <location>
        <begin position="1252"/>
        <end position="1275"/>
    </location>
</feature>
<dbReference type="SFLD" id="SFLDG00002">
    <property type="entry name" value="C1.7:_P-type_atpase_like"/>
    <property type="match status" value="1"/>
</dbReference>
<feature type="transmembrane region" description="Helical" evidence="23">
    <location>
        <begin position="1107"/>
        <end position="1123"/>
    </location>
</feature>
<comment type="caution">
    <text evidence="28">The sequence shown here is derived from an EMBL/GenBank/DDBJ whole genome shotgun (WGS) entry which is preliminary data.</text>
</comment>
<dbReference type="GO" id="GO:0090556">
    <property type="term" value="F:phosphatidylserine floppase activity"/>
    <property type="evidence" value="ECO:0007669"/>
    <property type="project" value="RHEA"/>
</dbReference>
<evidence type="ECO:0000256" key="23">
    <source>
        <dbReference type="RuleBase" id="RU362033"/>
    </source>
</evidence>
<evidence type="ECO:0000256" key="12">
    <source>
        <dbReference type="ARBA" id="ARBA00022989"/>
    </source>
</evidence>
<feature type="region of interest" description="Disordered" evidence="25">
    <location>
        <begin position="1339"/>
        <end position="1424"/>
    </location>
</feature>
<feature type="binding site" evidence="21">
    <location>
        <position position="595"/>
    </location>
    <ligand>
        <name>ATP</name>
        <dbReference type="ChEBI" id="CHEBI:30616"/>
    </ligand>
</feature>
<feature type="binding site" evidence="21">
    <location>
        <position position="906"/>
    </location>
    <ligand>
        <name>ATP</name>
        <dbReference type="ChEBI" id="CHEBI:30616"/>
    </ligand>
</feature>
<dbReference type="FunFam" id="3.40.1110.10:FF:000048">
    <property type="entry name" value="Phospholipid-transporting ATPase"/>
    <property type="match status" value="1"/>
</dbReference>
<keyword evidence="13" id="KW-0445">Lipid transport</keyword>
<feature type="transmembrane region" description="Helical" evidence="23">
    <location>
        <begin position="477"/>
        <end position="502"/>
    </location>
</feature>
<evidence type="ECO:0000256" key="1">
    <source>
        <dbReference type="ARBA" id="ARBA00001946"/>
    </source>
</evidence>
<evidence type="ECO:0000256" key="8">
    <source>
        <dbReference type="ARBA" id="ARBA00022741"/>
    </source>
</evidence>
<dbReference type="GO" id="GO:0006897">
    <property type="term" value="P:endocytosis"/>
    <property type="evidence" value="ECO:0007669"/>
    <property type="project" value="UniProtKB-ARBA"/>
</dbReference>
<keyword evidence="24" id="KW-0175">Coiled coil</keyword>
<feature type="binding site" evidence="22">
    <location>
        <position position="593"/>
    </location>
    <ligand>
        <name>Mg(2+)</name>
        <dbReference type="ChEBI" id="CHEBI:18420"/>
    </ligand>
</feature>
<keyword evidence="5" id="KW-1003">Cell membrane</keyword>
<dbReference type="GO" id="GO:0016887">
    <property type="term" value="F:ATP hydrolysis activity"/>
    <property type="evidence" value="ECO:0007669"/>
    <property type="project" value="InterPro"/>
</dbReference>
<feature type="binding site" evidence="21">
    <location>
        <position position="791"/>
    </location>
    <ligand>
        <name>ATP</name>
        <dbReference type="ChEBI" id="CHEBI:30616"/>
    </ligand>
</feature>
<dbReference type="InterPro" id="IPR032630">
    <property type="entry name" value="P_typ_ATPase_c"/>
</dbReference>
<dbReference type="Gene3D" id="3.40.50.1000">
    <property type="entry name" value="HAD superfamily/HAD-like"/>
    <property type="match status" value="1"/>
</dbReference>
<keyword evidence="7 22" id="KW-0479">Metal-binding</keyword>
<feature type="compositionally biased region" description="Polar residues" evidence="25">
    <location>
        <begin position="1404"/>
        <end position="1417"/>
    </location>
</feature>
<feature type="transmembrane region" description="Helical" evidence="23">
    <location>
        <begin position="1135"/>
        <end position="1156"/>
    </location>
</feature>
<dbReference type="EC" id="7.6.2.1" evidence="23"/>
<keyword evidence="9 21" id="KW-0067">ATP-binding</keyword>
<dbReference type="InterPro" id="IPR001757">
    <property type="entry name" value="P_typ_ATPase"/>
</dbReference>
<evidence type="ECO:0000256" key="10">
    <source>
        <dbReference type="ARBA" id="ARBA00022842"/>
    </source>
</evidence>
<dbReference type="InterPro" id="IPR023299">
    <property type="entry name" value="ATPase_P-typ_cyto_dom_N"/>
</dbReference>
<proteinExistence type="inferred from homology"/>
<evidence type="ECO:0000256" key="9">
    <source>
        <dbReference type="ARBA" id="ARBA00022840"/>
    </source>
</evidence>
<feature type="binding site" evidence="21">
    <location>
        <position position="768"/>
    </location>
    <ligand>
        <name>ATP</name>
        <dbReference type="ChEBI" id="CHEBI:30616"/>
    </ligand>
</feature>
<evidence type="ECO:0000259" key="26">
    <source>
        <dbReference type="Pfam" id="PF16209"/>
    </source>
</evidence>
<feature type="transmembrane region" description="Helical" evidence="23">
    <location>
        <begin position="1295"/>
        <end position="1314"/>
    </location>
</feature>
<evidence type="ECO:0000256" key="17">
    <source>
        <dbReference type="ARBA" id="ARBA00050913"/>
    </source>
</evidence>
<dbReference type="PRINTS" id="PR00119">
    <property type="entry name" value="CATATPASE"/>
</dbReference>
<dbReference type="InterPro" id="IPR044492">
    <property type="entry name" value="P_typ_ATPase_HD_dom"/>
</dbReference>
<keyword evidence="10 22" id="KW-0460">Magnesium</keyword>
<feature type="compositionally biased region" description="Basic residues" evidence="25">
    <location>
        <begin position="1478"/>
        <end position="1498"/>
    </location>
</feature>
<evidence type="ECO:0000256" key="22">
    <source>
        <dbReference type="PIRSR" id="PIRSR606539-3"/>
    </source>
</evidence>
<dbReference type="GO" id="GO:1990531">
    <property type="term" value="C:phospholipid-translocating ATPase complex"/>
    <property type="evidence" value="ECO:0007669"/>
    <property type="project" value="UniProtKB-ARBA"/>
</dbReference>
<evidence type="ECO:0000256" key="5">
    <source>
        <dbReference type="ARBA" id="ARBA00022475"/>
    </source>
</evidence>
<dbReference type="Gene3D" id="3.40.1110.10">
    <property type="entry name" value="Calcium-transporting ATPase, cytoplasmic domain N"/>
    <property type="match status" value="1"/>
</dbReference>
<evidence type="ECO:0000313" key="28">
    <source>
        <dbReference type="EMBL" id="PKS09488.1"/>
    </source>
</evidence>
<dbReference type="FunCoup" id="A0A2N3NAM5">
    <property type="interactions" value="41"/>
</dbReference>
<dbReference type="GO" id="GO:0140346">
    <property type="term" value="F:phosphatidylserine flippase activity"/>
    <property type="evidence" value="ECO:0007669"/>
    <property type="project" value="UniProtKB-ARBA"/>
</dbReference>
<comment type="catalytic activity">
    <reaction evidence="15 23">
        <text>ATP + H2O + phospholipidSide 1 = ADP + phosphate + phospholipidSide 2.</text>
        <dbReference type="EC" id="7.6.2.1"/>
    </reaction>
</comment>
<name>A0A2N3NAM5_9PEZI</name>
<feature type="binding site" evidence="21">
    <location>
        <position position="727"/>
    </location>
    <ligand>
        <name>ATP</name>
        <dbReference type="ChEBI" id="CHEBI:30616"/>
    </ligand>
</feature>
<dbReference type="InterPro" id="IPR023214">
    <property type="entry name" value="HAD_sf"/>
</dbReference>
<feature type="transmembrane region" description="Helical" evidence="23">
    <location>
        <begin position="137"/>
        <end position="156"/>
    </location>
</feature>
<dbReference type="PROSITE" id="PS00154">
    <property type="entry name" value="ATPASE_E1_E2"/>
    <property type="match status" value="1"/>
</dbReference>
<keyword evidence="14 23" id="KW-0472">Membrane</keyword>
<dbReference type="GO" id="GO:0007163">
    <property type="term" value="P:establishment or maintenance of cell polarity"/>
    <property type="evidence" value="ECO:0007669"/>
    <property type="project" value="UniProtKB-ARBA"/>
</dbReference>
<dbReference type="SUPFAM" id="SSF56784">
    <property type="entry name" value="HAD-like"/>
    <property type="match status" value="1"/>
</dbReference>
<dbReference type="EMBL" id="NLAX01000010">
    <property type="protein sequence ID" value="PKS09488.1"/>
    <property type="molecule type" value="Genomic_DNA"/>
</dbReference>
<evidence type="ECO:0000313" key="29">
    <source>
        <dbReference type="Proteomes" id="UP000233524"/>
    </source>
</evidence>
<feature type="transmembrane region" description="Helical" evidence="23">
    <location>
        <begin position="522"/>
        <end position="547"/>
    </location>
</feature>
<dbReference type="InterPro" id="IPR018303">
    <property type="entry name" value="ATPase_P-typ_P_site"/>
</dbReference>
<feature type="binding site" evidence="21">
    <location>
        <position position="907"/>
    </location>
    <ligand>
        <name>ATP</name>
        <dbReference type="ChEBI" id="CHEBI:30616"/>
    </ligand>
</feature>
<dbReference type="SFLD" id="SFLDS00003">
    <property type="entry name" value="Haloacid_Dehalogenase"/>
    <property type="match status" value="1"/>
</dbReference>
<keyword evidence="4" id="KW-0813">Transport</keyword>
<dbReference type="CDD" id="cd02073">
    <property type="entry name" value="P-type_ATPase_APLT_Dnf-like"/>
    <property type="match status" value="1"/>
</dbReference>
<dbReference type="Proteomes" id="UP000233524">
    <property type="component" value="Unassembled WGS sequence"/>
</dbReference>
<evidence type="ECO:0000256" key="21">
    <source>
        <dbReference type="PIRSR" id="PIRSR606539-2"/>
    </source>
</evidence>
<keyword evidence="12 23" id="KW-1133">Transmembrane helix</keyword>
<dbReference type="SUPFAM" id="SSF81660">
    <property type="entry name" value="Metal cation-transporting ATPase, ATP-binding domain N"/>
    <property type="match status" value="1"/>
</dbReference>
<feature type="binding site" evidence="21">
    <location>
        <position position="594"/>
    </location>
    <ligand>
        <name>ATP</name>
        <dbReference type="ChEBI" id="CHEBI:30616"/>
    </ligand>
</feature>
<sequence length="1498" mass="169814">RLQTTAERPSIKMAAIRSSLKKLPLLNGSQKAPSGEKSGQVSGGVDYLPNGDLEGKDGDEGAGRKLFFNLPLPTELLDESGSPTQTFTRNKIRTAKYTPLSFIPKNLWFQFHNVANIFFLFVVILVFFPIFGGVNPGLNAVPLIFIITVTAIKDAIEDSRRTILDNVLNNAPVHRLQNWQNVNVEEDDVSMWRRFKKATSRAIARFWRLVSSIWSQKAKEARAKAKEQTVAEPRMSVETRVTLRGSMLSPRSNRDSFVSARESIQLTPVPSPLPQGNPQEDIDARERHLAHVIRTMKKDMINHNKPAERKARFHPDAWKNLRVGDFVRIHNNDELPADIIILSTSDPEGACYIETKNLDGETNLKFRSALQCGRTIKHARDCERAEFWIESEMPQPNLYKYNGAIKWQQNLPHDPYGEPEQLTEPIGIDNLLLRGCTLRNTDWVLGVVIFTGHDTKIMMNAGVTPSKRARIARELNFNVICNFVVLFIMCLVSALVNGVTWAQTDASHWFFEFGSIGGSPPMSGFITFWASIILFQNLVPISLYITLEIVRVLQAIFIYSDVEMYYDEIDQPCTPKTWNISDDVGQIEYIFSDKTGTLTQNVMEFKKATINGQPYGEAYTEAQAGMQKRLGVDVEKEAEKARREIADAKEQALKRLRQINDNPYLYDEDLTFIAPDFVADLAGDTTKEQQVANERFMLALALCHTVLSEKVSGDEPRLIFKAQSPDEAALVATARDMGFTVLGSTSEHIDLDVMGEHRRYPILNIIEFNSTRKRMSTIVKMPDGKLMLFCKGADSIIYSRLKKGEQRELRQTTAEHLEMFAREGLRTLCIAERELTESEYYAWKKKYDQAASAIEAREEKLDAVAELIEQDLMLLGGTAIEDRLQDGVPDTIELLGAAGIKLWVLTGDKVETAINIGFSCNLLNNDMELIHLKVEEDESGQTSDEQFLGILEKELDEQLKLFGLTGSDEDLAAAKKNHEPPEPTHALVIDGFTLRWVLHDDLKQKFLLLCKRCKSVLCCRVSPAQKAAVVAMVKNGLDVMTLSIGDGANDVAMIQEADVGVGIAGLEGRQATMSSDYAVAQFRFLQRLVLVHGRWSYRRLAETISNFFYKNMVWTFAIFWFQIYCDFDQTYIFEYTYILMFNLFFTSLPVGIMGVLDQDVSDKVSLAVPQLYRRGIERLEWTQLKFWLYMVDGVYQSVMVFFIPYLAFISTSFVTVNGMDVADRVRLGAYIVHPAVLTINAYILLNTYRWDWIMLLIVCLSDLFVFFWTGIYSQFPSSSEGVFYGIAPQIYGQPSFWAVFFIVPVICLFPRFAIKAIQKVYFPYDVDIIREQDLQGKFNHLEPEKDSKGSDTSSGGLGKDERVTPVSSETYKKKHQAFGSVDEERRPIYPPSVVTQNTHHRLRSQNGSDGTNYTGHRSSFDDAFTAPAPQRMSIDRARPSYDRIRASMDRVRPSFEASSDFTSAARLSRIESTQSGRFRPRLRGLSLHKNHHQQHNDS</sequence>
<dbReference type="FunFam" id="3.40.50.1000:FF:000108">
    <property type="entry name" value="Phospholipid-transporting ATPase"/>
    <property type="match status" value="1"/>
</dbReference>
<comment type="catalytic activity">
    <reaction evidence="18">
        <text>a 1,2-diacyl-sn-glycero-3-phospho-L-serine(out) + ATP + H2O = a 1,2-diacyl-sn-glycero-3-phospho-L-serine(in) + ADP + phosphate + H(+)</text>
        <dbReference type="Rhea" id="RHEA:38567"/>
        <dbReference type="ChEBI" id="CHEBI:15377"/>
        <dbReference type="ChEBI" id="CHEBI:15378"/>
        <dbReference type="ChEBI" id="CHEBI:30616"/>
        <dbReference type="ChEBI" id="CHEBI:43474"/>
        <dbReference type="ChEBI" id="CHEBI:57262"/>
        <dbReference type="ChEBI" id="CHEBI:456216"/>
    </reaction>
    <physiologicalReaction direction="left-to-right" evidence="18">
        <dbReference type="Rhea" id="RHEA:38568"/>
    </physiologicalReaction>
</comment>
<comment type="catalytic activity">
    <reaction evidence="16">
        <text>a 1,2-diacyl-sn-glycero-3-phosphoethanolamine(out) + ATP + H2O = a 1,2-diacyl-sn-glycero-3-phosphoethanolamine(in) + ADP + phosphate + H(+)</text>
        <dbReference type="Rhea" id="RHEA:66132"/>
        <dbReference type="ChEBI" id="CHEBI:15377"/>
        <dbReference type="ChEBI" id="CHEBI:15378"/>
        <dbReference type="ChEBI" id="CHEBI:30616"/>
        <dbReference type="ChEBI" id="CHEBI:43474"/>
        <dbReference type="ChEBI" id="CHEBI:64612"/>
        <dbReference type="ChEBI" id="CHEBI:456216"/>
    </reaction>
    <physiologicalReaction direction="left-to-right" evidence="16">
        <dbReference type="Rhea" id="RHEA:66133"/>
    </physiologicalReaction>
</comment>
<feature type="binding site" evidence="21">
    <location>
        <position position="1026"/>
    </location>
    <ligand>
        <name>ATP</name>
        <dbReference type="ChEBI" id="CHEBI:30616"/>
    </ligand>
</feature>
<feature type="active site" description="4-aspartylphosphate intermediate" evidence="20">
    <location>
        <position position="593"/>
    </location>
</feature>
<comment type="subcellular location">
    <subcellularLocation>
        <location evidence="2">Cell membrane</location>
        <topology evidence="2">Multi-pass membrane protein</topology>
    </subcellularLocation>
    <subcellularLocation>
        <location evidence="23">Membrane</location>
        <topology evidence="23">Multi-pass membrane protein</topology>
    </subcellularLocation>
</comment>
<gene>
    <name evidence="28" type="ORF">jhhlp_004105</name>
</gene>
<keyword evidence="8 21" id="KW-0547">Nucleotide-binding</keyword>
<dbReference type="Pfam" id="PF13246">
    <property type="entry name" value="Cation_ATPase"/>
    <property type="match status" value="1"/>
</dbReference>
<dbReference type="SFLD" id="SFLDF00027">
    <property type="entry name" value="p-type_atpase"/>
    <property type="match status" value="1"/>
</dbReference>
<comment type="catalytic activity">
    <reaction evidence="17">
        <text>a beta-D-glucosyl-(1&lt;-&gt;1')-N-acylsphing-4-enine(out) + ATP + H2O = a beta-D-glucosyl-(1&lt;-&gt;1')-N-acylsphing-4-enine(in) + ADP + phosphate + H(+)</text>
        <dbReference type="Rhea" id="RHEA:66036"/>
        <dbReference type="ChEBI" id="CHEBI:15377"/>
        <dbReference type="ChEBI" id="CHEBI:15378"/>
        <dbReference type="ChEBI" id="CHEBI:22801"/>
        <dbReference type="ChEBI" id="CHEBI:30616"/>
        <dbReference type="ChEBI" id="CHEBI:43474"/>
        <dbReference type="ChEBI" id="CHEBI:456216"/>
    </reaction>
    <physiologicalReaction direction="left-to-right" evidence="17">
        <dbReference type="Rhea" id="RHEA:66037"/>
    </physiologicalReaction>
</comment>
<dbReference type="OrthoDB" id="377733at2759"/>
<feature type="domain" description="P-type ATPase C-terminal" evidence="27">
    <location>
        <begin position="1073"/>
        <end position="1323"/>
    </location>
</feature>
<keyword evidence="11 23" id="KW-1278">Translocase</keyword>
<evidence type="ECO:0000256" key="16">
    <source>
        <dbReference type="ARBA" id="ARBA00049128"/>
    </source>
</evidence>
<evidence type="ECO:0000256" key="6">
    <source>
        <dbReference type="ARBA" id="ARBA00022692"/>
    </source>
</evidence>
<evidence type="ECO:0000256" key="19">
    <source>
        <dbReference type="ARBA" id="ARBA00052223"/>
    </source>
</evidence>
<dbReference type="SUPFAM" id="SSF81665">
    <property type="entry name" value="Calcium ATPase, transmembrane domain M"/>
    <property type="match status" value="1"/>
</dbReference>
<feature type="binding site" evidence="22">
    <location>
        <position position="1050"/>
    </location>
    <ligand>
        <name>Mg(2+)</name>
        <dbReference type="ChEBI" id="CHEBI:18420"/>
    </ligand>
</feature>
<dbReference type="InterPro" id="IPR036412">
    <property type="entry name" value="HAD-like_sf"/>
</dbReference>
<dbReference type="InterPro" id="IPR008250">
    <property type="entry name" value="ATPase_P-typ_transduc_dom_A_sf"/>
</dbReference>
<feature type="transmembrane region" description="Helical" evidence="23">
    <location>
        <begin position="114"/>
        <end position="131"/>
    </location>
</feature>
<reference evidence="28 29" key="1">
    <citation type="journal article" date="2017" name="G3 (Bethesda)">
        <title>First Draft Genome Sequence of the Pathogenic Fungus Lomentospora prolificans (Formerly Scedosporium prolificans).</title>
        <authorList>
            <person name="Luo R."/>
            <person name="Zimin A."/>
            <person name="Workman R."/>
            <person name="Fan Y."/>
            <person name="Pertea G."/>
            <person name="Grossman N."/>
            <person name="Wear M.P."/>
            <person name="Jia B."/>
            <person name="Miller H."/>
            <person name="Casadevall A."/>
            <person name="Timp W."/>
            <person name="Zhang S.X."/>
            <person name="Salzberg S.L."/>
        </authorList>
    </citation>
    <scope>NUCLEOTIDE SEQUENCE [LARGE SCALE GENOMIC DNA]</scope>
    <source>
        <strain evidence="28 29">JHH-5317</strain>
    </source>
</reference>
<evidence type="ECO:0000256" key="14">
    <source>
        <dbReference type="ARBA" id="ARBA00023136"/>
    </source>
</evidence>
<accession>A0A2N3NAM5</accession>